<dbReference type="GO" id="GO:0004180">
    <property type="term" value="F:carboxypeptidase activity"/>
    <property type="evidence" value="ECO:0007669"/>
    <property type="project" value="UniProtKB-KW"/>
</dbReference>
<keyword evidence="1" id="KW-0121">Carboxypeptidase</keyword>
<keyword evidence="1" id="KW-0645">Protease</keyword>
<dbReference type="AlphaFoldDB" id="A0A556MBB9"/>
<evidence type="ECO:0000313" key="1">
    <source>
        <dbReference type="EMBL" id="TSJ37191.1"/>
    </source>
</evidence>
<protein>
    <submittedName>
        <fullName evidence="1">Carboxypeptidase regulatory-like domain-containing protein</fullName>
    </submittedName>
</protein>
<dbReference type="SUPFAM" id="SSF49464">
    <property type="entry name" value="Carboxypeptidase regulatory domain-like"/>
    <property type="match status" value="2"/>
</dbReference>
<name>A0A556MBB9_9SPHI</name>
<reference evidence="1 2" key="1">
    <citation type="submission" date="2019-07" db="EMBL/GenBank/DDBJ databases">
        <authorList>
            <person name="Huq M.A."/>
        </authorList>
    </citation>
    <scope>NUCLEOTIDE SEQUENCE [LARGE SCALE GENOMIC DNA]</scope>
    <source>
        <strain evidence="1 2">MAH-19</strain>
    </source>
</reference>
<dbReference type="InterPro" id="IPR008969">
    <property type="entry name" value="CarboxyPept-like_regulatory"/>
</dbReference>
<organism evidence="1 2">
    <name type="scientific">Mucilaginibacter corticis</name>
    <dbReference type="NCBI Taxonomy" id="2597670"/>
    <lineage>
        <taxon>Bacteria</taxon>
        <taxon>Pseudomonadati</taxon>
        <taxon>Bacteroidota</taxon>
        <taxon>Sphingobacteriia</taxon>
        <taxon>Sphingobacteriales</taxon>
        <taxon>Sphingobacteriaceae</taxon>
        <taxon>Mucilaginibacter</taxon>
    </lineage>
</organism>
<evidence type="ECO:0000313" key="2">
    <source>
        <dbReference type="Proteomes" id="UP000318733"/>
    </source>
</evidence>
<dbReference type="OrthoDB" id="679547at2"/>
<dbReference type="Gene3D" id="2.60.40.1120">
    <property type="entry name" value="Carboxypeptidase-like, regulatory domain"/>
    <property type="match status" value="1"/>
</dbReference>
<dbReference type="Gene3D" id="2.60.40.1930">
    <property type="match status" value="1"/>
</dbReference>
<dbReference type="EMBL" id="VLPK01000005">
    <property type="protein sequence ID" value="TSJ37191.1"/>
    <property type="molecule type" value="Genomic_DNA"/>
</dbReference>
<keyword evidence="1" id="KW-0378">Hydrolase</keyword>
<keyword evidence="2" id="KW-1185">Reference proteome</keyword>
<accession>A0A556MBB9</accession>
<comment type="caution">
    <text evidence="1">The sequence shown here is derived from an EMBL/GenBank/DDBJ whole genome shotgun (WGS) entry which is preliminary data.</text>
</comment>
<dbReference type="Proteomes" id="UP000318733">
    <property type="component" value="Unassembled WGS sequence"/>
</dbReference>
<proteinExistence type="predicted"/>
<dbReference type="Pfam" id="PF13620">
    <property type="entry name" value="CarboxypepD_reg"/>
    <property type="match status" value="2"/>
</dbReference>
<sequence length="1190" mass="132271">MPASYPIKFTCQILLSVFLLFIPVVVFAQSGYDVSGVVTGEKGEPVKSATVFIGGSERVTHTGEDGRFIFSNVPQGTFQLSVQVLGYSPLTRNIIVKAAPLNVDLQLSVKSIVLQGVQIGKKSAWAINFKIFKENFLGESANARQCVIVNPKVINFSTKKGLLLADADDFLIIENKRLGYRLRYQLEDFGYNSVEDIALYHGECTFEDLDGTDEQKKEWAKNRLDTYKGSFTHFLRSVYSNKVLENGFIARPLYGYGSERVNPDIEDRDKLVINDTQVKFDSLVASIDTSFKSFKFKQLYVLYDPQKARAFFSNASNKTKTVIIDNKATVLKLASDAAVIDRKGSYTDYRDFFIYGNWAKARLADQLPVEYQPPFIPLGQKDYPTDKLVAKLQKWRDSIPQEKLYLQLDKPCYAHSDTIWFKGYLTIGSRHERSALSGAVYVDLIDQQNEVINELKLPVVSGMMTGNFVLDDTLKDGRYRIRAFTRWMRNAGEDYFFDQAINVGNPDKTGMQKDKNSDLQKTDIQFFPEGGSLVNGLSSRVSFKSVGVSGLGQVISGKVTDNDHKEVADIVTLHAGMGSFLLKPLSGKTYTANINFADGSTKSIALPTALNDGYVLNVYQPNRDSILVRVRASATLQASTIYLVVHSSGEIISALPIVFSGAVSSIWLDKRAFPSGIAQFTIFNANNEPLNERKAFIKTDDHMKLTVKATKPAYKSREHVQLNLDANDSDDKPTFGNFSVTVTDESKVLVDENSESTIFSNILLKSDLKGYIEKPNYYFTADTDTVNIALDNLMLTQGYRRFEWKLLDNMNFKPAFAAEGLGSTVSGLVTTLSHQPLAKANVLIASVKAGFKRDTVTDANGRFKFDKMFIGDSLKFAVQALDTKGSDKVIITLDSIAQIKLDGNNGKINKIITASSVYPKNDDEDRQTIVGLKGNTVLKQVNIKTQEIKKASKIIAPQSTFQVPEQGADQTITIANPESYIDLTRALEANLPGIRVDIDENGYNELVSTRPSNSLLNASNNANKNVGKEIGLIVNGRKITSKGELDEILQGSILPEDIAKIEIVRTNVAVMNYLHSPDEPGGGYAGYVLLFTKLGSSKRQYNPNMANITPRGFNKVRTFYSPHYDHPEVSNNQPDQRTTIYWKPYLNTDATGKATFDFYNADSPGKYRVVVEGISANGELGRQVYTYKVE</sequence>
<gene>
    <name evidence="1" type="ORF">FO440_20720</name>
</gene>